<dbReference type="GO" id="GO:0016491">
    <property type="term" value="F:oxidoreductase activity"/>
    <property type="evidence" value="ECO:0007669"/>
    <property type="project" value="InterPro"/>
</dbReference>
<dbReference type="InterPro" id="IPR009799">
    <property type="entry name" value="EthD_dom"/>
</dbReference>
<dbReference type="NCBIfam" id="TIGR02118">
    <property type="entry name" value="EthD family reductase"/>
    <property type="match status" value="1"/>
</dbReference>
<dbReference type="KEGG" id="bxb:DR64_1314"/>
<organism evidence="2 3">
    <name type="scientific">Paraburkholderia xenovorans (strain LB400)</name>
    <dbReference type="NCBI Taxonomy" id="266265"/>
    <lineage>
        <taxon>Bacteria</taxon>
        <taxon>Pseudomonadati</taxon>
        <taxon>Pseudomonadota</taxon>
        <taxon>Betaproteobacteria</taxon>
        <taxon>Burkholderiales</taxon>
        <taxon>Burkholderiaceae</taxon>
        <taxon>Paraburkholderia</taxon>
    </lineage>
</organism>
<dbReference type="SUPFAM" id="SSF54909">
    <property type="entry name" value="Dimeric alpha+beta barrel"/>
    <property type="match status" value="2"/>
</dbReference>
<accession>Q143W7</accession>
<dbReference type="Proteomes" id="UP000001817">
    <property type="component" value="Chromosome 1"/>
</dbReference>
<gene>
    <name evidence="2" type="ORF">Bxe_A3617</name>
</gene>
<evidence type="ECO:0000313" key="3">
    <source>
        <dbReference type="Proteomes" id="UP000001817"/>
    </source>
</evidence>
<proteinExistence type="predicted"/>
<dbReference type="Gene3D" id="3.30.70.100">
    <property type="match status" value="2"/>
</dbReference>
<sequence length="228" mass="25457">MIYRSGVFSRKEGLDGETFRQHWTQVHGSLASRMPGLHSYWQNHIIERLYEREGRSHHAIDGISQLAFDDVAAMERAEISPEYAACKLDIPKFQGAITILVLEREEIVPPPALSTPQRKHKLVWVSEARADFRGEALRERWMANAATSLEAVPSPTGFVQNFVTDRSHPVQAGVPSGDIPVEAISELWLSDAAALKSFAESAAGCMFIHRDPLLKPIGIYLVEEVSVR</sequence>
<protein>
    <recommendedName>
        <fullName evidence="1">EthD domain-containing protein</fullName>
    </recommendedName>
</protein>
<dbReference type="eggNOG" id="ENOG503220G">
    <property type="taxonomic scope" value="Bacteria"/>
</dbReference>
<dbReference type="STRING" id="266265.Bxe_A3617"/>
<dbReference type="RefSeq" id="WP_011487142.1">
    <property type="nucleotide sequence ID" value="NC_007951.1"/>
</dbReference>
<dbReference type="EMBL" id="CP000270">
    <property type="protein sequence ID" value="ABE29372.1"/>
    <property type="molecule type" value="Genomic_DNA"/>
</dbReference>
<evidence type="ECO:0000259" key="1">
    <source>
        <dbReference type="Pfam" id="PF07110"/>
    </source>
</evidence>
<dbReference type="KEGG" id="bxe:Bxe_A3617"/>
<feature type="domain" description="EthD" evidence="1">
    <location>
        <begin position="11"/>
        <end position="93"/>
    </location>
</feature>
<evidence type="ECO:0000313" key="2">
    <source>
        <dbReference type="EMBL" id="ABE29372.1"/>
    </source>
</evidence>
<dbReference type="Pfam" id="PF07110">
    <property type="entry name" value="EthD"/>
    <property type="match status" value="1"/>
</dbReference>
<keyword evidence="3" id="KW-1185">Reference proteome</keyword>
<dbReference type="OrthoDB" id="8611253at2"/>
<name>Q143W7_PARXL</name>
<dbReference type="AlphaFoldDB" id="Q143W7"/>
<dbReference type="InterPro" id="IPR011008">
    <property type="entry name" value="Dimeric_a/b-barrel"/>
</dbReference>
<reference evidence="2 3" key="1">
    <citation type="journal article" date="2006" name="Proc. Natl. Acad. Sci. U.S.A.">
        <title>Burkholderia xenovorans LB400 harbors a multi-replicon, 9.73-Mbp genome shaped for versatility.</title>
        <authorList>
            <person name="Chain P.S."/>
            <person name="Denef V.J."/>
            <person name="Konstantinidis K.T."/>
            <person name="Vergez L.M."/>
            <person name="Agullo L."/>
            <person name="Reyes V.L."/>
            <person name="Hauser L."/>
            <person name="Cordova M."/>
            <person name="Gomez L."/>
            <person name="Gonzalez M."/>
            <person name="Land M."/>
            <person name="Lao V."/>
            <person name="Larimer F."/>
            <person name="LiPuma J.J."/>
            <person name="Mahenthiralingam E."/>
            <person name="Malfatti S.A."/>
            <person name="Marx C.J."/>
            <person name="Parnell J.J."/>
            <person name="Ramette A."/>
            <person name="Richardson P."/>
            <person name="Seeger M."/>
            <person name="Smith D."/>
            <person name="Spilker T."/>
            <person name="Sul W.J."/>
            <person name="Tsoi T.V."/>
            <person name="Ulrich L.E."/>
            <person name="Zhulin I.B."/>
            <person name="Tiedje J.M."/>
        </authorList>
    </citation>
    <scope>NUCLEOTIDE SEQUENCE [LARGE SCALE GENOMIC DNA]</scope>
    <source>
        <strain evidence="2 3">LB400</strain>
    </source>
</reference>